<evidence type="ECO:0000313" key="5">
    <source>
        <dbReference type="Proteomes" id="UP001598138"/>
    </source>
</evidence>
<feature type="chain" id="PRO_5045183519" evidence="2">
    <location>
        <begin position="20"/>
        <end position="302"/>
    </location>
</feature>
<evidence type="ECO:0000256" key="1">
    <source>
        <dbReference type="ARBA" id="ARBA00022801"/>
    </source>
</evidence>
<organism evidence="4 5">
    <name type="scientific">Aquirufa avitistagni</name>
    <dbReference type="NCBI Taxonomy" id="3104728"/>
    <lineage>
        <taxon>Bacteria</taxon>
        <taxon>Pseudomonadati</taxon>
        <taxon>Bacteroidota</taxon>
        <taxon>Cytophagia</taxon>
        <taxon>Cytophagales</taxon>
        <taxon>Flectobacillaceae</taxon>
        <taxon>Aquirufa</taxon>
    </lineage>
</organism>
<dbReference type="InterPro" id="IPR049492">
    <property type="entry name" value="BD-FAE-like_dom"/>
</dbReference>
<protein>
    <submittedName>
        <fullName evidence="4">Alpha/beta hydrolase</fullName>
    </submittedName>
</protein>
<evidence type="ECO:0000256" key="2">
    <source>
        <dbReference type="SAM" id="SignalP"/>
    </source>
</evidence>
<dbReference type="Gene3D" id="3.40.50.1820">
    <property type="entry name" value="alpha/beta hydrolase"/>
    <property type="match status" value="1"/>
</dbReference>
<accession>A0ABW6DAA5</accession>
<feature type="signal peptide" evidence="2">
    <location>
        <begin position="1"/>
        <end position="19"/>
    </location>
</feature>
<sequence>MKCVILTLFAMTSSLFVNAQGDTNLYAGKIPNYKEAPNLVSSAVTDGITRISNVSIPTYTLFLAPNSGKTPTAFVVICPGGGYRILASSHEGTDIAKKLNDMGVSAMVLYYRLPNDVNQVNKELAPLQDAQQAIRTVRNNAKAWNVDPTKVGIMGFSAGGHLAATTATHFETDYIGVNDGVNLRPDFQLLIYPVVTFRDYSHAGSRQSLVGNNPSEAQIHMFSNEEQVTAKTPPAFLVHAADDKAVPVKNSLAYIEKLTSHGVLVDYVQYAKGGHGFGLTNKTTPDRWFDDLANWFTANQLR</sequence>
<reference evidence="4 5" key="1">
    <citation type="submission" date="2024-03" db="EMBL/GenBank/DDBJ databases">
        <title>Aquirufa genome sequencing.</title>
        <authorList>
            <person name="Pitt A."/>
            <person name="Hahn M.W."/>
        </authorList>
    </citation>
    <scope>NUCLEOTIDE SEQUENCE [LARGE SCALE GENOMIC DNA]</scope>
    <source>
        <strain evidence="4 5">OSTEICH-129V</strain>
    </source>
</reference>
<dbReference type="GO" id="GO:0016787">
    <property type="term" value="F:hydrolase activity"/>
    <property type="evidence" value="ECO:0007669"/>
    <property type="project" value="UniProtKB-KW"/>
</dbReference>
<dbReference type="EMBL" id="JBBKXZ010000001">
    <property type="protein sequence ID" value="MFD3393845.1"/>
    <property type="molecule type" value="Genomic_DNA"/>
</dbReference>
<keyword evidence="5" id="KW-1185">Reference proteome</keyword>
<evidence type="ECO:0000313" key="4">
    <source>
        <dbReference type="EMBL" id="MFD3393845.1"/>
    </source>
</evidence>
<comment type="caution">
    <text evidence="4">The sequence shown here is derived from an EMBL/GenBank/DDBJ whole genome shotgun (WGS) entry which is preliminary data.</text>
</comment>
<dbReference type="InterPro" id="IPR029058">
    <property type="entry name" value="AB_hydrolase_fold"/>
</dbReference>
<evidence type="ECO:0000259" key="3">
    <source>
        <dbReference type="Pfam" id="PF20434"/>
    </source>
</evidence>
<dbReference type="PANTHER" id="PTHR48081">
    <property type="entry name" value="AB HYDROLASE SUPERFAMILY PROTEIN C4A8.06C"/>
    <property type="match status" value="1"/>
</dbReference>
<dbReference type="Pfam" id="PF20434">
    <property type="entry name" value="BD-FAE"/>
    <property type="match status" value="1"/>
</dbReference>
<gene>
    <name evidence="4" type="ORF">U0R10_04360</name>
</gene>
<dbReference type="InterPro" id="IPR050300">
    <property type="entry name" value="GDXG_lipolytic_enzyme"/>
</dbReference>
<dbReference type="SUPFAM" id="SSF53474">
    <property type="entry name" value="alpha/beta-Hydrolases"/>
    <property type="match status" value="1"/>
</dbReference>
<dbReference type="PANTHER" id="PTHR48081:SF6">
    <property type="entry name" value="PEPTIDASE S9 PROLYL OLIGOPEPTIDASE CATALYTIC DOMAIN-CONTAINING PROTEIN"/>
    <property type="match status" value="1"/>
</dbReference>
<keyword evidence="1 4" id="KW-0378">Hydrolase</keyword>
<name>A0ABW6DAA5_9BACT</name>
<keyword evidence="2" id="KW-0732">Signal</keyword>
<feature type="domain" description="BD-FAE-like" evidence="3">
    <location>
        <begin position="64"/>
        <end position="258"/>
    </location>
</feature>
<dbReference type="Proteomes" id="UP001598138">
    <property type="component" value="Unassembled WGS sequence"/>
</dbReference>
<dbReference type="RefSeq" id="WP_377982726.1">
    <property type="nucleotide sequence ID" value="NZ_JBBKXZ010000001.1"/>
</dbReference>
<proteinExistence type="predicted"/>